<proteinExistence type="predicted"/>
<feature type="region of interest" description="Disordered" evidence="1">
    <location>
        <begin position="20"/>
        <end position="86"/>
    </location>
</feature>
<name>A0A0F9A2B9_9ZZZZ</name>
<accession>A0A0F9A2B9</accession>
<gene>
    <name evidence="2" type="ORF">LCGC14_2965130</name>
</gene>
<dbReference type="EMBL" id="LAZR01060125">
    <property type="protein sequence ID" value="KKK66336.1"/>
    <property type="molecule type" value="Genomic_DNA"/>
</dbReference>
<organism evidence="2">
    <name type="scientific">marine sediment metagenome</name>
    <dbReference type="NCBI Taxonomy" id="412755"/>
    <lineage>
        <taxon>unclassified sequences</taxon>
        <taxon>metagenomes</taxon>
        <taxon>ecological metagenomes</taxon>
    </lineage>
</organism>
<reference evidence="2" key="1">
    <citation type="journal article" date="2015" name="Nature">
        <title>Complex archaea that bridge the gap between prokaryotes and eukaryotes.</title>
        <authorList>
            <person name="Spang A."/>
            <person name="Saw J.H."/>
            <person name="Jorgensen S.L."/>
            <person name="Zaremba-Niedzwiedzka K."/>
            <person name="Martijn J."/>
            <person name="Lind A.E."/>
            <person name="van Eijk R."/>
            <person name="Schleper C."/>
            <person name="Guy L."/>
            <person name="Ettema T.J."/>
        </authorList>
    </citation>
    <scope>NUCLEOTIDE SEQUENCE</scope>
</reference>
<sequence length="364" mass="38669">MGSPARPQQEELTEEQIRERIRQRRGGVSAGVQDAALSEEEVRARVRERRGPEPLPVAEPIVITRPREALEPPTEDARRYPAKPLPYRGLISGSKAGARPGLRDYGAQLRTMAEGLRTFFASAGEGRPEEPVGAPAVADVTLGAAGLPDAERRALAGEPSAPTFQAEGVRPAPQELPTLETERKAIIRKQQEIAAKSLPSRTAFALGAGTLRFAEAIINPLDPDQRTFTRALQHIQTGGGLVAPLDEHRNFLVQFGLGLAEYVPTLVGLAATGVLGTVGRVTATSRAAIVGALEQKFGRRLAVRIFEEALKESVEEGLSIALFESVIGRGAGMGVGGRLQVFGEEILAETGGFVLGAGFGAGRQ</sequence>
<feature type="non-terminal residue" evidence="2">
    <location>
        <position position="364"/>
    </location>
</feature>
<protein>
    <submittedName>
        <fullName evidence="2">Uncharacterized protein</fullName>
    </submittedName>
</protein>
<feature type="compositionally biased region" description="Basic and acidic residues" evidence="1">
    <location>
        <begin position="40"/>
        <end position="52"/>
    </location>
</feature>
<evidence type="ECO:0000313" key="2">
    <source>
        <dbReference type="EMBL" id="KKK66336.1"/>
    </source>
</evidence>
<evidence type="ECO:0000256" key="1">
    <source>
        <dbReference type="SAM" id="MobiDB-lite"/>
    </source>
</evidence>
<comment type="caution">
    <text evidence="2">The sequence shown here is derived from an EMBL/GenBank/DDBJ whole genome shotgun (WGS) entry which is preliminary data.</text>
</comment>
<dbReference type="AlphaFoldDB" id="A0A0F9A2B9"/>
<feature type="compositionally biased region" description="Basic and acidic residues" evidence="1">
    <location>
        <begin position="65"/>
        <end position="79"/>
    </location>
</feature>